<dbReference type="Pfam" id="PF15273">
    <property type="entry name" value="NHS"/>
    <property type="match status" value="3"/>
</dbReference>
<feature type="region of interest" description="Disordered" evidence="1">
    <location>
        <begin position="719"/>
        <end position="774"/>
    </location>
</feature>
<dbReference type="GO" id="GO:0002088">
    <property type="term" value="P:lens development in camera-type eye"/>
    <property type="evidence" value="ECO:0007669"/>
    <property type="project" value="TreeGrafter"/>
</dbReference>
<feature type="compositionally biased region" description="Polar residues" evidence="1">
    <location>
        <begin position="230"/>
        <end position="241"/>
    </location>
</feature>
<keyword evidence="3" id="KW-1185">Reference proteome</keyword>
<feature type="region of interest" description="Disordered" evidence="1">
    <location>
        <begin position="611"/>
        <end position="644"/>
    </location>
</feature>
<dbReference type="OMA" id="CAWPDYL"/>
<feature type="compositionally biased region" description="Polar residues" evidence="1">
    <location>
        <begin position="1144"/>
        <end position="1155"/>
    </location>
</feature>
<dbReference type="Ensembl" id="ENSELUT00000027311.3">
    <property type="protein sequence ID" value="ENSELUP00000017647.2"/>
    <property type="gene ID" value="ENSELUG00000017320.3"/>
</dbReference>
<feature type="compositionally biased region" description="Basic residues" evidence="1">
    <location>
        <begin position="1016"/>
        <end position="1050"/>
    </location>
</feature>
<feature type="region of interest" description="Disordered" evidence="1">
    <location>
        <begin position="1218"/>
        <end position="1237"/>
    </location>
</feature>
<reference evidence="2" key="3">
    <citation type="submission" date="2025-08" db="UniProtKB">
        <authorList>
            <consortium name="Ensembl"/>
        </authorList>
    </citation>
    <scope>IDENTIFICATION</scope>
</reference>
<feature type="compositionally biased region" description="Low complexity" evidence="1">
    <location>
        <begin position="1219"/>
        <end position="1230"/>
    </location>
</feature>
<feature type="compositionally biased region" description="Polar residues" evidence="1">
    <location>
        <begin position="1442"/>
        <end position="1457"/>
    </location>
</feature>
<feature type="compositionally biased region" description="Basic and acidic residues" evidence="1">
    <location>
        <begin position="611"/>
        <end position="639"/>
    </location>
</feature>
<dbReference type="KEGG" id="els:105029432"/>
<dbReference type="OrthoDB" id="8965057at2759"/>
<dbReference type="Gene3D" id="1.20.5.340">
    <property type="match status" value="1"/>
</dbReference>
<reference evidence="2" key="2">
    <citation type="submission" date="2020-02" db="EMBL/GenBank/DDBJ databases">
        <title>Esox lucius (northern pike) genome, fEsoLuc1, primary haplotype.</title>
        <authorList>
            <person name="Myers G."/>
            <person name="Karagic N."/>
            <person name="Meyer A."/>
            <person name="Pippel M."/>
            <person name="Reichard M."/>
            <person name="Winkler S."/>
            <person name="Tracey A."/>
            <person name="Sims Y."/>
            <person name="Howe K."/>
            <person name="Rhie A."/>
            <person name="Formenti G."/>
            <person name="Durbin R."/>
            <person name="Fedrigo O."/>
            <person name="Jarvis E.D."/>
        </authorList>
    </citation>
    <scope>NUCLEOTIDE SEQUENCE [LARGE SCALE GENOMIC DNA]</scope>
</reference>
<feature type="compositionally biased region" description="Low complexity" evidence="1">
    <location>
        <begin position="537"/>
        <end position="556"/>
    </location>
</feature>
<feature type="region of interest" description="Disordered" evidence="1">
    <location>
        <begin position="1002"/>
        <end position="1065"/>
    </location>
</feature>
<feature type="compositionally biased region" description="Polar residues" evidence="1">
    <location>
        <begin position="403"/>
        <end position="412"/>
    </location>
</feature>
<reference evidence="2" key="4">
    <citation type="submission" date="2025-09" db="UniProtKB">
        <authorList>
            <consortium name="Ensembl"/>
        </authorList>
    </citation>
    <scope>IDENTIFICATION</scope>
</reference>
<protein>
    <recommendedName>
        <fullName evidence="4">Nance-Horan syndrome b (congenital cataracts and dental anomalies)</fullName>
    </recommendedName>
</protein>
<dbReference type="Proteomes" id="UP000265140">
    <property type="component" value="Chromosome 8"/>
</dbReference>
<evidence type="ECO:0000256" key="1">
    <source>
        <dbReference type="SAM" id="MobiDB-lite"/>
    </source>
</evidence>
<feature type="region of interest" description="Disordered" evidence="1">
    <location>
        <begin position="500"/>
        <end position="558"/>
    </location>
</feature>
<dbReference type="GeneID" id="105029432"/>
<name>A0A3P8YNC9_ESOLU</name>
<evidence type="ECO:0008006" key="4">
    <source>
        <dbReference type="Google" id="ProtNLM"/>
    </source>
</evidence>
<feature type="region of interest" description="Disordered" evidence="1">
    <location>
        <begin position="163"/>
        <end position="195"/>
    </location>
</feature>
<feature type="region of interest" description="Disordered" evidence="1">
    <location>
        <begin position="450"/>
        <end position="486"/>
    </location>
</feature>
<dbReference type="GeneTree" id="ENSGT00950000182963"/>
<feature type="region of interest" description="Disordered" evidence="1">
    <location>
        <begin position="1144"/>
        <end position="1183"/>
    </location>
</feature>
<dbReference type="PANTHER" id="PTHR23039">
    <property type="entry name" value="NANCE-HORAN SYNDROME PROTEIN"/>
    <property type="match status" value="1"/>
</dbReference>
<dbReference type="Bgee" id="ENSELUG00000017320">
    <property type="expression patterns" value="Expressed in brain and 10 other cell types or tissues"/>
</dbReference>
<feature type="region of interest" description="Disordered" evidence="1">
    <location>
        <begin position="1306"/>
        <end position="1379"/>
    </location>
</feature>
<accession>A0A3P8YNC9</accession>
<feature type="region of interest" description="Disordered" evidence="1">
    <location>
        <begin position="225"/>
        <end position="255"/>
    </location>
</feature>
<feature type="compositionally biased region" description="Polar residues" evidence="1">
    <location>
        <begin position="504"/>
        <end position="521"/>
    </location>
</feature>
<feature type="compositionally biased region" description="Low complexity" evidence="1">
    <location>
        <begin position="863"/>
        <end position="876"/>
    </location>
</feature>
<evidence type="ECO:0000313" key="2">
    <source>
        <dbReference type="Ensembl" id="ENSELUP00000017647.2"/>
    </source>
</evidence>
<feature type="compositionally biased region" description="Polar residues" evidence="1">
    <location>
        <begin position="1113"/>
        <end position="1126"/>
    </location>
</feature>
<feature type="region of interest" description="Disordered" evidence="1">
    <location>
        <begin position="1083"/>
        <end position="1126"/>
    </location>
</feature>
<evidence type="ECO:0000313" key="3">
    <source>
        <dbReference type="Proteomes" id="UP000265140"/>
    </source>
</evidence>
<proteinExistence type="predicted"/>
<dbReference type="RefSeq" id="XP_019904616.2">
    <property type="nucleotide sequence ID" value="XM_020049057.2"/>
</dbReference>
<feature type="compositionally biased region" description="Polar residues" evidence="1">
    <location>
        <begin position="1587"/>
        <end position="1597"/>
    </location>
</feature>
<feature type="compositionally biased region" description="Polar residues" evidence="1">
    <location>
        <begin position="183"/>
        <end position="195"/>
    </location>
</feature>
<feature type="compositionally biased region" description="Low complexity" evidence="1">
    <location>
        <begin position="1083"/>
        <end position="1096"/>
    </location>
</feature>
<feature type="compositionally biased region" description="Acidic residues" evidence="1">
    <location>
        <begin position="1333"/>
        <end position="1345"/>
    </location>
</feature>
<sequence length="1597" mass="174168">MPFAKRIVEPQLLCRHSVPTGDDLFLDELCTVNNVALSGTLRQLSDLAGHACSLFQELEIDIVSINQRVWGLQSKIGKLQPTICGLDPKQEAVPVSDLDVESKLSDHYMSPWLRQRNVFLPSTRPPCLQELHHAAKHGLSAKPRDYQQRQQAFSREHQVTFSVAPPMPTYPSQRSAWKRQQRRQTTFDSHVPRSSSPTECCHFSPWSRKAAPACDPEGPGQCHRHPFPNIPSTLDKQTNWSGALPLPTPQERMKSDSQVIPSCIIPINITGVQFDRDASVRCSLVYSQSVLQRRRKLRRRKTVTGIPRQVQEDLDSDESPVARERVVVVHSNAALSSEDLSSHLNAKKDTGCQTEVFLVTVPPRRRVRSQRGQQGVSFAPNPLSLSTSNISSLPEASEHRTAMLSSSASSLGVNLRSRSLLREGGHNHRGDEEEEGLSPYEAEDFLSGPEELKDEEGGGPDVHAQPDHPLGSLQYQQQPASPEHPWMQRVHSRLPHQANMGSCEISSSSDTFSSPLHSASTRGILGDQLDHKDDHQSSSGNWSGSSSTCPSQTSETLPLAASPQLTASSHCDSELSLNTAPHATDDPAPFLILDPYQMDRLLDDAGVSTVSDREWSYPHPDHPDPRPEDFSPEHSREGEGSLDCPSFTSMATCESFTTDKPPSEKADSVSYYSIDTEGYYTSMHSDCGLKGSRSFTYNYAGSASGSDCSQEHTVGQRCLSLRKPKAKPSPPRRSSSLRKISREGNAADKSKPKNPQEQERERPQRALEGSLGCPHLDVGGGSLQRLLLTQDPQEALKTLEAWRGKDTKEIPSSSLFGTIDTQSCQGESAVQSDCTDWSNTDPYRSLSNSSTATGTTVIECIKSPESSESQTSQSGSRATTPSLPSVEDFKMSSLPSLEDCNMSSLPSAEDFKMSLLPSVEDYMSSLPSIEDFKMSSLPSTEDFKMSCLPSVEDFKLSSLPLVEDFKMSSQDEFQISSPERLAGLVSPSSGYSSQSATPTNSFPSAFFPCPMSPTNQRRKTLSPTNQKRKLLSPTNQKRKPMSPTNQKRKPKVPERKSSLSWSSTRDVELPVIPPSHLDLSSLYSLSPNPNQLPPVSTKTPGHRNHLYPVHQSMPKSTAASVRTETSSCPTMAITPTMLLSVQLRSVGSPDQSSHTEVAPSPNMSPPSSSQAPEVRSPPAYHSKVPPSQWYCESLFSSSDGPFTTEPAENRRGTTAFRLPSDQQTSDQQTQPEHEVFQSGAKASGVIPGQLVEEAIFPGTIIQEVEPPVPSELQRTDTPSLCPVQTSGDTSSESVDKVPVISDAISNAAGREKECDSSGVPIRSTSKDSSSLQEDVEEIVPIEEDPSSTPGSLPDTEQAYGSKESSSWDTSPVSQDKTEDDVFLFPSKARTTEDLFAMIHRSKRKVLGKKDSGELSVQRRRCATSEGTSPGNPDPPPGHIITSPVSLLNPGTPTNISPQKAPGPIYRSLKKSSTSNEEFKLLLLKKGSRSESSYRMSATEILKSPVGPKAPGDPLVSQGEPQSPPPSVVQFPSPFTEGFSPKGLSPVSSSRHGRSRIPPPANSSRYSSRSRHHPVPMQAISEGETENSDGSPSSQRSS</sequence>
<dbReference type="GO" id="GO:0030154">
    <property type="term" value="P:cell differentiation"/>
    <property type="evidence" value="ECO:0007669"/>
    <property type="project" value="TreeGrafter"/>
</dbReference>
<feature type="compositionally biased region" description="Polar residues" evidence="1">
    <location>
        <begin position="1322"/>
        <end position="1332"/>
    </location>
</feature>
<feature type="region of interest" description="Disordered" evidence="1">
    <location>
        <begin position="1401"/>
        <end position="1597"/>
    </location>
</feature>
<organism evidence="2 3">
    <name type="scientific">Esox lucius</name>
    <name type="common">Northern pike</name>
    <dbReference type="NCBI Taxonomy" id="8010"/>
    <lineage>
        <taxon>Eukaryota</taxon>
        <taxon>Metazoa</taxon>
        <taxon>Chordata</taxon>
        <taxon>Craniata</taxon>
        <taxon>Vertebrata</taxon>
        <taxon>Euteleostomi</taxon>
        <taxon>Actinopterygii</taxon>
        <taxon>Neopterygii</taxon>
        <taxon>Teleostei</taxon>
        <taxon>Protacanthopterygii</taxon>
        <taxon>Esociformes</taxon>
        <taxon>Esocidae</taxon>
        <taxon>Esox</taxon>
    </lineage>
</organism>
<feature type="compositionally biased region" description="Low complexity" evidence="1">
    <location>
        <begin position="1159"/>
        <end position="1172"/>
    </location>
</feature>
<feature type="region of interest" description="Disordered" evidence="1">
    <location>
        <begin position="366"/>
        <end position="413"/>
    </location>
</feature>
<feature type="region of interest" description="Disordered" evidence="1">
    <location>
        <begin position="863"/>
        <end position="888"/>
    </location>
</feature>
<feature type="compositionally biased region" description="Polar residues" evidence="1">
    <location>
        <begin position="1362"/>
        <end position="1374"/>
    </location>
</feature>
<dbReference type="PANTHER" id="PTHR23039:SF5">
    <property type="entry name" value="ACTIN REMODELING REGULATOR NHS"/>
    <property type="match status" value="1"/>
</dbReference>
<dbReference type="STRING" id="8010.ENSELUP00000017647"/>
<feature type="compositionally biased region" description="Polar residues" evidence="1">
    <location>
        <begin position="383"/>
        <end position="394"/>
    </location>
</feature>
<reference evidence="3" key="1">
    <citation type="journal article" date="2014" name="PLoS ONE">
        <title>The genome and linkage map of the northern pike (Esox lucius): conserved synteny revealed between the salmonid sister group and the Neoteleostei.</title>
        <authorList>
            <person name="Rondeau E.B."/>
            <person name="Minkley D.R."/>
            <person name="Leong J.S."/>
            <person name="Messmer A.M."/>
            <person name="Jantzen J.R."/>
            <person name="von Schalburg K.R."/>
            <person name="Lemon C."/>
            <person name="Bird N.H."/>
            <person name="Koop B.F."/>
        </authorList>
    </citation>
    <scope>NUCLEOTIDE SEQUENCE</scope>
</reference>
<dbReference type="InterPro" id="IPR024845">
    <property type="entry name" value="NHS-like"/>
</dbReference>
<dbReference type="InParanoid" id="A0A3P8YNC9"/>
<feature type="compositionally biased region" description="Basic and acidic residues" evidence="1">
    <location>
        <begin position="740"/>
        <end position="765"/>
    </location>
</feature>